<comment type="caution">
    <text evidence="1">The sequence shown here is derived from an EMBL/GenBank/DDBJ whole genome shotgun (WGS) entry which is preliminary data.</text>
</comment>
<reference evidence="1 2" key="1">
    <citation type="submission" date="2017-08" db="EMBL/GenBank/DDBJ databases">
        <title>Infants hospitalized years apart are colonized by the same room-sourced microbial strains.</title>
        <authorList>
            <person name="Brooks B."/>
            <person name="Olm M.R."/>
            <person name="Firek B.A."/>
            <person name="Baker R."/>
            <person name="Thomas B.C."/>
            <person name="Morowitz M.J."/>
            <person name="Banfield J.F."/>
        </authorList>
    </citation>
    <scope>NUCLEOTIDE SEQUENCE [LARGE SCALE GENOMIC DNA]</scope>
    <source>
        <strain evidence="1">S2_018_000_R3_110</strain>
    </source>
</reference>
<accession>A0A2W4YZM7</accession>
<dbReference type="EMBL" id="QFNF01000034">
    <property type="protein sequence ID" value="PZO75204.1"/>
    <property type="molecule type" value="Genomic_DNA"/>
</dbReference>
<dbReference type="SUPFAM" id="SSF81901">
    <property type="entry name" value="HCP-like"/>
    <property type="match status" value="1"/>
</dbReference>
<protein>
    <recommendedName>
        <fullName evidence="3">Sel1 repeat family protein</fullName>
    </recommendedName>
</protein>
<proteinExistence type="predicted"/>
<gene>
    <name evidence="1" type="ORF">DI632_12200</name>
</gene>
<evidence type="ECO:0008006" key="3">
    <source>
        <dbReference type="Google" id="ProtNLM"/>
    </source>
</evidence>
<dbReference type="AlphaFoldDB" id="A0A2W4YZM7"/>
<evidence type="ECO:0000313" key="1">
    <source>
        <dbReference type="EMBL" id="PZO75204.1"/>
    </source>
</evidence>
<dbReference type="Gene3D" id="1.25.40.10">
    <property type="entry name" value="Tetratricopeptide repeat domain"/>
    <property type="match status" value="1"/>
</dbReference>
<dbReference type="Proteomes" id="UP000248614">
    <property type="component" value="Unassembled WGS sequence"/>
</dbReference>
<dbReference type="InterPro" id="IPR011990">
    <property type="entry name" value="TPR-like_helical_dom_sf"/>
</dbReference>
<name>A0A2W4YZM7_9SPHN</name>
<evidence type="ECO:0000313" key="2">
    <source>
        <dbReference type="Proteomes" id="UP000248614"/>
    </source>
</evidence>
<sequence>MGISQKGARFLSESRVEDAAQTSSTAWFELGIRHSSGTGGAIIDLVEAHKWFNLAAMTGSEQAQEWRAEIACDMTPRQIADAQKAARAFLQTGARAN</sequence>
<organism evidence="1 2">
    <name type="scientific">Sphingomonas hengshuiensis</name>
    <dbReference type="NCBI Taxonomy" id="1609977"/>
    <lineage>
        <taxon>Bacteria</taxon>
        <taxon>Pseudomonadati</taxon>
        <taxon>Pseudomonadota</taxon>
        <taxon>Alphaproteobacteria</taxon>
        <taxon>Sphingomonadales</taxon>
        <taxon>Sphingomonadaceae</taxon>
        <taxon>Sphingomonas</taxon>
    </lineage>
</organism>